<feature type="domain" description="DUF1648" evidence="2">
    <location>
        <begin position="26"/>
        <end position="71"/>
    </location>
</feature>
<keyword evidence="1" id="KW-0812">Transmembrane</keyword>
<evidence type="ECO:0000256" key="1">
    <source>
        <dbReference type="SAM" id="Phobius"/>
    </source>
</evidence>
<gene>
    <name evidence="3" type="ORF">WDJ61_13470</name>
</gene>
<dbReference type="RefSeq" id="WP_338750558.1">
    <property type="nucleotide sequence ID" value="NZ_CP147404.1"/>
</dbReference>
<keyword evidence="4" id="KW-1185">Reference proteome</keyword>
<dbReference type="Pfam" id="PF07853">
    <property type="entry name" value="DUF1648"/>
    <property type="match status" value="1"/>
</dbReference>
<feature type="transmembrane region" description="Helical" evidence="1">
    <location>
        <begin position="21"/>
        <end position="40"/>
    </location>
</feature>
<feature type="transmembrane region" description="Helical" evidence="1">
    <location>
        <begin position="108"/>
        <end position="127"/>
    </location>
</feature>
<keyword evidence="1" id="KW-0472">Membrane</keyword>
<accession>A0ABZ2N3G3</accession>
<protein>
    <submittedName>
        <fullName evidence="3">DUF1648 domain-containing protein</fullName>
    </submittedName>
</protein>
<dbReference type="Proteomes" id="UP001387364">
    <property type="component" value="Chromosome"/>
</dbReference>
<dbReference type="InterPro" id="IPR012867">
    <property type="entry name" value="DUF1648"/>
</dbReference>
<keyword evidence="1" id="KW-1133">Transmembrane helix</keyword>
<feature type="transmembrane region" description="Helical" evidence="1">
    <location>
        <begin position="64"/>
        <end position="82"/>
    </location>
</feature>
<dbReference type="EMBL" id="CP147404">
    <property type="protein sequence ID" value="WXB92259.1"/>
    <property type="molecule type" value="Genomic_DNA"/>
</dbReference>
<organism evidence="3 4">
    <name type="scientific">Bacillus kandeliae</name>
    <dbReference type="NCBI Taxonomy" id="3129297"/>
    <lineage>
        <taxon>Bacteria</taxon>
        <taxon>Bacillati</taxon>
        <taxon>Bacillota</taxon>
        <taxon>Bacilli</taxon>
        <taxon>Bacillales</taxon>
        <taxon>Bacillaceae</taxon>
        <taxon>Bacillus</taxon>
    </lineage>
</organism>
<reference evidence="3 4" key="1">
    <citation type="submission" date="2024-02" db="EMBL/GenBank/DDBJ databases">
        <title>Seven novel Bacillus-like species.</title>
        <authorList>
            <person name="Liu G."/>
        </authorList>
    </citation>
    <scope>NUCLEOTIDE SEQUENCE [LARGE SCALE GENOMIC DNA]</scope>
    <source>
        <strain evidence="3 4">FJAT-52991</strain>
    </source>
</reference>
<feature type="transmembrane region" description="Helical" evidence="1">
    <location>
        <begin position="139"/>
        <end position="160"/>
    </location>
</feature>
<evidence type="ECO:0000313" key="4">
    <source>
        <dbReference type="Proteomes" id="UP001387364"/>
    </source>
</evidence>
<evidence type="ECO:0000313" key="3">
    <source>
        <dbReference type="EMBL" id="WXB92259.1"/>
    </source>
</evidence>
<name>A0ABZ2N3G3_9BACI</name>
<evidence type="ECO:0000259" key="2">
    <source>
        <dbReference type="Pfam" id="PF07853"/>
    </source>
</evidence>
<proteinExistence type="predicted"/>
<sequence>MTLKNQPVLKIPQTILEKISTIVSLLLLMINVIYLFIQWGDLSNQVPIHFGITGEVDGWGSKGMIWFLPIIASLLWGGLTLLERVPHLYNYSGLTEENVESQYRNSRMMLNVIKTEIIIFMVLGSYQSVQVAHGNSFGLGIWELPIFLGVMFSTMGFFMYKSFTLK</sequence>